<dbReference type="EMBL" id="MU167210">
    <property type="protein sequence ID" value="KAG0151954.1"/>
    <property type="molecule type" value="Genomic_DNA"/>
</dbReference>
<organism evidence="1 2">
    <name type="scientific">Cronartium quercuum f. sp. fusiforme G11</name>
    <dbReference type="NCBI Taxonomy" id="708437"/>
    <lineage>
        <taxon>Eukaryota</taxon>
        <taxon>Fungi</taxon>
        <taxon>Dikarya</taxon>
        <taxon>Basidiomycota</taxon>
        <taxon>Pucciniomycotina</taxon>
        <taxon>Pucciniomycetes</taxon>
        <taxon>Pucciniales</taxon>
        <taxon>Coleosporiaceae</taxon>
        <taxon>Cronartium</taxon>
    </lineage>
</organism>
<feature type="non-terminal residue" evidence="1">
    <location>
        <position position="1"/>
    </location>
</feature>
<protein>
    <submittedName>
        <fullName evidence="1">Uncharacterized protein</fullName>
    </submittedName>
</protein>
<dbReference type="Proteomes" id="UP000886653">
    <property type="component" value="Unassembled WGS sequence"/>
</dbReference>
<gene>
    <name evidence="1" type="ORF">CROQUDRAFT_36105</name>
</gene>
<evidence type="ECO:0000313" key="2">
    <source>
        <dbReference type="Proteomes" id="UP000886653"/>
    </source>
</evidence>
<comment type="caution">
    <text evidence="1">The sequence shown here is derived from an EMBL/GenBank/DDBJ whole genome shotgun (WGS) entry which is preliminary data.</text>
</comment>
<keyword evidence="2" id="KW-1185">Reference proteome</keyword>
<proteinExistence type="predicted"/>
<accession>A0A9P6NXF4</accession>
<name>A0A9P6NXF4_9BASI</name>
<sequence length="142" mass="16181">TPAIENQVLSQHTEKWDQLTRVAESLAVAMLPWTDSSAPLSQKQEQEKAVIELEMADIKLQTEKKKLAEFNFGLKPRKERYQLKIQRMPAELVHQQVSRHAQLIGILMKENHMSIEEATLAAQSAMKMATSCTQPSRPNLFL</sequence>
<dbReference type="AlphaFoldDB" id="A0A9P6NXF4"/>
<evidence type="ECO:0000313" key="1">
    <source>
        <dbReference type="EMBL" id="KAG0151954.1"/>
    </source>
</evidence>
<dbReference type="OrthoDB" id="10622947at2759"/>
<reference evidence="1" key="1">
    <citation type="submission" date="2013-11" db="EMBL/GenBank/DDBJ databases">
        <title>Genome sequence of the fusiform rust pathogen reveals effectors for host alternation and coevolution with pine.</title>
        <authorList>
            <consortium name="DOE Joint Genome Institute"/>
            <person name="Smith K."/>
            <person name="Pendleton A."/>
            <person name="Kubisiak T."/>
            <person name="Anderson C."/>
            <person name="Salamov A."/>
            <person name="Aerts A."/>
            <person name="Riley R."/>
            <person name="Clum A."/>
            <person name="Lindquist E."/>
            <person name="Ence D."/>
            <person name="Campbell M."/>
            <person name="Kronenberg Z."/>
            <person name="Feau N."/>
            <person name="Dhillon B."/>
            <person name="Hamelin R."/>
            <person name="Burleigh J."/>
            <person name="Smith J."/>
            <person name="Yandell M."/>
            <person name="Nelson C."/>
            <person name="Grigoriev I."/>
            <person name="Davis J."/>
        </authorList>
    </citation>
    <scope>NUCLEOTIDE SEQUENCE</scope>
    <source>
        <strain evidence="1">G11</strain>
    </source>
</reference>